<gene>
    <name evidence="7" type="ORF">JCM7686_1294</name>
</gene>
<evidence type="ECO:0000313" key="7">
    <source>
        <dbReference type="EMBL" id="AGT08395.1"/>
    </source>
</evidence>
<keyword evidence="8" id="KW-1185">Reference proteome</keyword>
<dbReference type="KEGG" id="pami:JCM7686_1294"/>
<dbReference type="PROSITE" id="PS51352">
    <property type="entry name" value="THIOREDOXIN_2"/>
    <property type="match status" value="1"/>
</dbReference>
<dbReference type="EMBL" id="CP006650">
    <property type="protein sequence ID" value="AGT08395.1"/>
    <property type="molecule type" value="Genomic_DNA"/>
</dbReference>
<accession>S5XY66</accession>
<dbReference type="CDD" id="cd03023">
    <property type="entry name" value="DsbA_Com1_like"/>
    <property type="match status" value="1"/>
</dbReference>
<dbReference type="eggNOG" id="COG1651">
    <property type="taxonomic scope" value="Bacteria"/>
</dbReference>
<dbReference type="InterPro" id="IPR013766">
    <property type="entry name" value="Thioredoxin_domain"/>
</dbReference>
<dbReference type="PATRIC" id="fig|1367847.3.peg.1261"/>
<dbReference type="HOGENOM" id="CLU_000288_47_4_5"/>
<dbReference type="STRING" id="1367847.JCM7686_1294"/>
<keyword evidence="1 5" id="KW-0732">Signal</keyword>
<organism evidence="7 8">
    <name type="scientific">Paracoccus aminophilus JCM 7686</name>
    <dbReference type="NCBI Taxonomy" id="1367847"/>
    <lineage>
        <taxon>Bacteria</taxon>
        <taxon>Pseudomonadati</taxon>
        <taxon>Pseudomonadota</taxon>
        <taxon>Alphaproteobacteria</taxon>
        <taxon>Rhodobacterales</taxon>
        <taxon>Paracoccaceae</taxon>
        <taxon>Paracoccus</taxon>
    </lineage>
</organism>
<evidence type="ECO:0000256" key="3">
    <source>
        <dbReference type="ARBA" id="ARBA00023157"/>
    </source>
</evidence>
<evidence type="ECO:0000256" key="4">
    <source>
        <dbReference type="ARBA" id="ARBA00023284"/>
    </source>
</evidence>
<dbReference type="Proteomes" id="UP000015480">
    <property type="component" value="Chromosome"/>
</dbReference>
<feature type="chain" id="PRO_5004544445" evidence="5">
    <location>
        <begin position="20"/>
        <end position="210"/>
    </location>
</feature>
<feature type="signal peptide" evidence="5">
    <location>
        <begin position="1"/>
        <end position="19"/>
    </location>
</feature>
<keyword evidence="3" id="KW-1015">Disulfide bond</keyword>
<evidence type="ECO:0000256" key="5">
    <source>
        <dbReference type="SAM" id="SignalP"/>
    </source>
</evidence>
<evidence type="ECO:0000256" key="2">
    <source>
        <dbReference type="ARBA" id="ARBA00023002"/>
    </source>
</evidence>
<protein>
    <submittedName>
        <fullName evidence="7">DsbA oxidoreductase</fullName>
    </submittedName>
</protein>
<dbReference type="AlphaFoldDB" id="S5XY66"/>
<keyword evidence="4" id="KW-0676">Redox-active center</keyword>
<sequence>MLRALSLFLLLACAGGAVAGLWGGSPEPDAKVAISGLSQQLFNDPDAPVIGNPHGTITIVEFTDYNCSYCRKNAPELDALLSAHPELRLVIREWPIFGEESTLAAAAALAAQKQGKYPEFHALLMATYGPTSEPAIRRAALAVGLDLPQMMQDIDSPEIYAHFERSDFLAEALGIAGTPSFVIGDRVIFGYLGRGDLEEILSDGGLLTKK</sequence>
<name>S5XY66_PARAH</name>
<dbReference type="InterPro" id="IPR036249">
    <property type="entry name" value="Thioredoxin-like_sf"/>
</dbReference>
<dbReference type="GO" id="GO:0016491">
    <property type="term" value="F:oxidoreductase activity"/>
    <property type="evidence" value="ECO:0007669"/>
    <property type="project" value="UniProtKB-KW"/>
</dbReference>
<proteinExistence type="predicted"/>
<dbReference type="Gene3D" id="3.40.30.10">
    <property type="entry name" value="Glutaredoxin"/>
    <property type="match status" value="1"/>
</dbReference>
<dbReference type="PANTHER" id="PTHR13887:SF14">
    <property type="entry name" value="DISULFIDE BOND FORMATION PROTEIN D"/>
    <property type="match status" value="1"/>
</dbReference>
<dbReference type="SUPFAM" id="SSF52833">
    <property type="entry name" value="Thioredoxin-like"/>
    <property type="match status" value="1"/>
</dbReference>
<dbReference type="Pfam" id="PF01323">
    <property type="entry name" value="DSBA"/>
    <property type="match status" value="1"/>
</dbReference>
<dbReference type="PANTHER" id="PTHR13887">
    <property type="entry name" value="GLUTATHIONE S-TRANSFERASE KAPPA"/>
    <property type="match status" value="1"/>
</dbReference>
<feature type="domain" description="Thioredoxin" evidence="6">
    <location>
        <begin position="21"/>
        <end position="159"/>
    </location>
</feature>
<reference evidence="7 8" key="1">
    <citation type="journal article" date="2014" name="BMC Genomics">
        <title>Architecture and functions of a multipartite genome of the methylotrophic bacterium Paracoccus aminophilus JCM 7686, containing primary and secondary chromids.</title>
        <authorList>
            <person name="Dziewit L."/>
            <person name="Czarnecki J."/>
            <person name="Wibberg D."/>
            <person name="Radlinska M."/>
            <person name="Mrozek P."/>
            <person name="Szymczak M."/>
            <person name="Schluter A."/>
            <person name="Puhler A."/>
            <person name="Bartosik D."/>
        </authorList>
    </citation>
    <scope>NUCLEOTIDE SEQUENCE [LARGE SCALE GENOMIC DNA]</scope>
    <source>
        <strain evidence="7">JCM 7686</strain>
    </source>
</reference>
<evidence type="ECO:0000259" key="6">
    <source>
        <dbReference type="PROSITE" id="PS51352"/>
    </source>
</evidence>
<keyword evidence="2" id="KW-0560">Oxidoreductase</keyword>
<evidence type="ECO:0000313" key="8">
    <source>
        <dbReference type="Proteomes" id="UP000015480"/>
    </source>
</evidence>
<evidence type="ECO:0000256" key="1">
    <source>
        <dbReference type="ARBA" id="ARBA00022729"/>
    </source>
</evidence>
<dbReference type="InterPro" id="IPR001853">
    <property type="entry name" value="DSBA-like_thioredoxin_dom"/>
</dbReference>